<dbReference type="Proteomes" id="UP000028534">
    <property type="component" value="Unassembled WGS sequence"/>
</dbReference>
<dbReference type="PATRIC" id="fig|13690.10.peg.5053"/>
<evidence type="ECO:0000256" key="1">
    <source>
        <dbReference type="SAM" id="Phobius"/>
    </source>
</evidence>
<dbReference type="EMBL" id="JGVR01000053">
    <property type="protein sequence ID" value="KEZ14280.1"/>
    <property type="molecule type" value="Genomic_DNA"/>
</dbReference>
<feature type="transmembrane region" description="Helical" evidence="1">
    <location>
        <begin position="86"/>
        <end position="105"/>
    </location>
</feature>
<accession>A0A084E8I8</accession>
<evidence type="ECO:0000313" key="2">
    <source>
        <dbReference type="EMBL" id="KEZ14280.1"/>
    </source>
</evidence>
<name>A0A084E8I8_SPHYA</name>
<feature type="transmembrane region" description="Helical" evidence="1">
    <location>
        <begin position="6"/>
        <end position="23"/>
    </location>
</feature>
<dbReference type="RefSeq" id="WP_017501082.1">
    <property type="nucleotide sequence ID" value="NZ_JGVR01000053.1"/>
</dbReference>
<organism evidence="2 3">
    <name type="scientific">Sphingobium yanoikuyae</name>
    <name type="common">Sphingomonas yanoikuyae</name>
    <dbReference type="NCBI Taxonomy" id="13690"/>
    <lineage>
        <taxon>Bacteria</taxon>
        <taxon>Pseudomonadati</taxon>
        <taxon>Pseudomonadota</taxon>
        <taxon>Alphaproteobacteria</taxon>
        <taxon>Sphingomonadales</taxon>
        <taxon>Sphingomonadaceae</taxon>
        <taxon>Sphingobium</taxon>
    </lineage>
</organism>
<evidence type="ECO:0000313" key="3">
    <source>
        <dbReference type="Proteomes" id="UP000028534"/>
    </source>
</evidence>
<gene>
    <name evidence="2" type="ORF">CP98_04891</name>
</gene>
<keyword evidence="1" id="KW-0812">Transmembrane</keyword>
<dbReference type="eggNOG" id="ENOG5033PIQ">
    <property type="taxonomic scope" value="Bacteria"/>
</dbReference>
<comment type="caution">
    <text evidence="2">The sequence shown here is derived from an EMBL/GenBank/DDBJ whole genome shotgun (WGS) entry which is preliminary data.</text>
</comment>
<proteinExistence type="predicted"/>
<reference evidence="2 3" key="1">
    <citation type="submission" date="2014-03" db="EMBL/GenBank/DDBJ databases">
        <title>Genome sequence of Sphingobium yanoikuyae B1.</title>
        <authorList>
            <person name="Gan H.M."/>
            <person name="Gan H.Y."/>
            <person name="Savka M.A."/>
        </authorList>
    </citation>
    <scope>NUCLEOTIDE SEQUENCE [LARGE SCALE GENOMIC DNA]</scope>
    <source>
        <strain evidence="2 3">B1</strain>
    </source>
</reference>
<keyword evidence="1" id="KW-0472">Membrane</keyword>
<dbReference type="AlphaFoldDB" id="A0A084E8I8"/>
<sequence>MKHLTLDGFLTVLALLAALYAVLSPVQRIRLSMSWRSQLILAVPASIAILAFELFDLNPPACPSTLGGMCRYLELGAADPGVPRKFAFLIAFAWLIGSVYIHRAARPTLRSLPELTQLATSLVDEEQYDDAIRLVEPHLELIAVASRRRAKIQLAHDRLKDFGPVDPQSFAAFSRPRGPGPHPYRGENLPDWAARPVRALATFVPAHKRAKEAASDMLQLLFHSNRLLDHIVDRRPHFGVALARLDVYGSTEFVERYLTRLIATPASALYQELAGNEISESPIGYQLPERNRLLHYLFSNPENAERLSVWKPIGDYVKRLLAGDERQGYWSHLNGDPGWFERERTSDPVWSAMFFFDIMITSAARHGIEYHMWLYYLPRFAGLLENGYDSDGSGIDKEAEFPTRAARLLYELFGFLTSWTTLYDRLPEGSKLRLMPDRHDRGSAIPHSAAIALGETLAIVMASERIDDGVIQTLHDVALRAIREIHDDGMRGYVTEAILRGGENKFSAPHLDRLADRFIRIDAYDQHEMASYADALNARLADTPRPRSQRAPF</sequence>
<keyword evidence="1" id="KW-1133">Transmembrane helix</keyword>
<protein>
    <submittedName>
        <fullName evidence="2">Uncharacterized protein</fullName>
    </submittedName>
</protein>